<sequence length="45" mass="5021">MDTRKPYTDKAMKDHAETYFGFMKLLKFGIGLVVVVLLGLAIFAA</sequence>
<evidence type="ECO:0000313" key="4">
    <source>
        <dbReference type="Proteomes" id="UP000011717"/>
    </source>
</evidence>
<dbReference type="EMBL" id="AMRV01000002">
    <property type="protein sequence ID" value="EMD83641.1"/>
    <property type="molecule type" value="Genomic_DNA"/>
</dbReference>
<name>M2TPE1_9SPHN</name>
<keyword evidence="1" id="KW-1133">Transmembrane helix</keyword>
<gene>
    <name evidence="3" type="ORF">C725_0613</name>
</gene>
<dbReference type="Gene3D" id="1.20.5.160">
    <property type="entry name" value="Bacterial aa3 type cytochrome c oxidase subunit IV"/>
    <property type="match status" value="1"/>
</dbReference>
<accession>M2TPE1</accession>
<keyword evidence="1" id="KW-0472">Membrane</keyword>
<protein>
    <recommendedName>
        <fullName evidence="2">Cytochrome c oxidase subunit IV bacterial aa3 type domain-containing protein</fullName>
    </recommendedName>
</protein>
<feature type="transmembrane region" description="Helical" evidence="1">
    <location>
        <begin position="21"/>
        <end position="44"/>
    </location>
</feature>
<evidence type="ECO:0000313" key="3">
    <source>
        <dbReference type="EMBL" id="EMD83641.1"/>
    </source>
</evidence>
<reference evidence="3 4" key="1">
    <citation type="journal article" date="2013" name="Genome Announc.">
        <title>Draft Genome Sequence of Strain JLT2015T, Belonging to the Family Sphingomonadaceae of the Alphaproteobacteria.</title>
        <authorList>
            <person name="Tang K."/>
            <person name="Liu K."/>
            <person name="Li S."/>
            <person name="Jiao N."/>
        </authorList>
    </citation>
    <scope>NUCLEOTIDE SEQUENCE [LARGE SCALE GENOMIC DNA]</scope>
    <source>
        <strain evidence="3 4">JLT2015</strain>
    </source>
</reference>
<dbReference type="AlphaFoldDB" id="M2TPE1"/>
<feature type="domain" description="Cytochrome c oxidase subunit IV bacterial aa3 type" evidence="2">
    <location>
        <begin position="14"/>
        <end position="43"/>
    </location>
</feature>
<dbReference type="InterPro" id="IPR036596">
    <property type="entry name" value="Cyt-C_aa3_sf"/>
</dbReference>
<dbReference type="SUPFAM" id="SSF81469">
    <property type="entry name" value="Bacterial aa3 type cytochrome c oxidase subunit IV"/>
    <property type="match status" value="1"/>
</dbReference>
<dbReference type="RefSeq" id="WP_008600078.1">
    <property type="nucleotide sequence ID" value="NZ_AMRV01000002.1"/>
</dbReference>
<dbReference type="Proteomes" id="UP000011717">
    <property type="component" value="Unassembled WGS sequence"/>
</dbReference>
<organism evidence="3 4">
    <name type="scientific">Pacificimonas flava</name>
    <dbReference type="NCBI Taxonomy" id="1234595"/>
    <lineage>
        <taxon>Bacteria</taxon>
        <taxon>Pseudomonadati</taxon>
        <taxon>Pseudomonadota</taxon>
        <taxon>Alphaproteobacteria</taxon>
        <taxon>Sphingomonadales</taxon>
        <taxon>Sphingosinicellaceae</taxon>
        <taxon>Pacificimonas</taxon>
    </lineage>
</organism>
<dbReference type="InterPro" id="IPR012422">
    <property type="entry name" value="Cyt_c_oxidase_su4_bac-aa3"/>
</dbReference>
<evidence type="ECO:0000259" key="2">
    <source>
        <dbReference type="Pfam" id="PF07835"/>
    </source>
</evidence>
<proteinExistence type="predicted"/>
<comment type="caution">
    <text evidence="3">The sequence shown here is derived from an EMBL/GenBank/DDBJ whole genome shotgun (WGS) entry which is preliminary data.</text>
</comment>
<keyword evidence="1" id="KW-0812">Transmembrane</keyword>
<dbReference type="Pfam" id="PF07835">
    <property type="entry name" value="COX4_pro_2"/>
    <property type="match status" value="1"/>
</dbReference>
<evidence type="ECO:0000256" key="1">
    <source>
        <dbReference type="SAM" id="Phobius"/>
    </source>
</evidence>
<keyword evidence="4" id="KW-1185">Reference proteome</keyword>